<sequence>MSAPATTLAYESKGVAEEKNAEALEHERHLVEELTGITPPAPVIAVDLDDVLRHNEKYNTKITLDNFYYYYYWKNPYWGTPQETFQKVTEFYKTDSIYQTQPLPDAKAGLEELKKLGYRLIIVTARKEDEQDQSWEWVQKYFPGIFESIVCTGQFKDAHKTGHEIVTKLSKAQVCDDLGAKLLIDDSAENALQCSTASPAVPVLLFGDYQWNKRLCGPQDGTVEMSFDIRLAAEGGREFWKEETVPIPEGAPLWRVKNWQEAVEWVKKAHAEGRM</sequence>
<organism evidence="1 2">
    <name type="scientific">Psilocybe cf. subviscida</name>
    <dbReference type="NCBI Taxonomy" id="2480587"/>
    <lineage>
        <taxon>Eukaryota</taxon>
        <taxon>Fungi</taxon>
        <taxon>Dikarya</taxon>
        <taxon>Basidiomycota</taxon>
        <taxon>Agaricomycotina</taxon>
        <taxon>Agaricomycetes</taxon>
        <taxon>Agaricomycetidae</taxon>
        <taxon>Agaricales</taxon>
        <taxon>Agaricineae</taxon>
        <taxon>Strophariaceae</taxon>
        <taxon>Psilocybe</taxon>
    </lineage>
</organism>
<dbReference type="SUPFAM" id="SSF56784">
    <property type="entry name" value="HAD-like"/>
    <property type="match status" value="1"/>
</dbReference>
<dbReference type="AlphaFoldDB" id="A0A8H5F7Z6"/>
<gene>
    <name evidence="1" type="ORF">D9619_004722</name>
</gene>
<dbReference type="EMBL" id="JAACJJ010000014">
    <property type="protein sequence ID" value="KAF5327119.1"/>
    <property type="molecule type" value="Genomic_DNA"/>
</dbReference>
<keyword evidence="2" id="KW-1185">Reference proteome</keyword>
<dbReference type="InterPro" id="IPR023214">
    <property type="entry name" value="HAD_sf"/>
</dbReference>
<reference evidence="1 2" key="1">
    <citation type="journal article" date="2020" name="ISME J.">
        <title>Uncovering the hidden diversity of litter-decomposition mechanisms in mushroom-forming fungi.</title>
        <authorList>
            <person name="Floudas D."/>
            <person name="Bentzer J."/>
            <person name="Ahren D."/>
            <person name="Johansson T."/>
            <person name="Persson P."/>
            <person name="Tunlid A."/>
        </authorList>
    </citation>
    <scope>NUCLEOTIDE SEQUENCE [LARGE SCALE GENOMIC DNA]</scope>
    <source>
        <strain evidence="1 2">CBS 101986</strain>
    </source>
</reference>
<dbReference type="Proteomes" id="UP000567179">
    <property type="component" value="Unassembled WGS sequence"/>
</dbReference>
<proteinExistence type="predicted"/>
<comment type="caution">
    <text evidence="1">The sequence shown here is derived from an EMBL/GenBank/DDBJ whole genome shotgun (WGS) entry which is preliminary data.</text>
</comment>
<evidence type="ECO:0000313" key="2">
    <source>
        <dbReference type="Proteomes" id="UP000567179"/>
    </source>
</evidence>
<dbReference type="InterPro" id="IPR052419">
    <property type="entry name" value="5_3-deoxyribonucleotidase-like"/>
</dbReference>
<dbReference type="PANTHER" id="PTHR35134">
    <property type="entry name" value="NUCLEOTIDASE YQFW-RELATED"/>
    <property type="match status" value="1"/>
</dbReference>
<dbReference type="OrthoDB" id="10248475at2759"/>
<accession>A0A8H5F7Z6</accession>
<dbReference type="Gene3D" id="3.40.50.1000">
    <property type="entry name" value="HAD superfamily/HAD-like"/>
    <property type="match status" value="1"/>
</dbReference>
<name>A0A8H5F7Z6_9AGAR</name>
<evidence type="ECO:0000313" key="1">
    <source>
        <dbReference type="EMBL" id="KAF5327119.1"/>
    </source>
</evidence>
<dbReference type="PANTHER" id="PTHR35134:SF2">
    <property type="entry name" value="NUCLEOTIDASE YQFW-RELATED"/>
    <property type="match status" value="1"/>
</dbReference>
<protein>
    <submittedName>
        <fullName evidence="1">Uncharacterized protein</fullName>
    </submittedName>
</protein>
<dbReference type="InterPro" id="IPR036412">
    <property type="entry name" value="HAD-like_sf"/>
</dbReference>